<feature type="compositionally biased region" description="Basic and acidic residues" evidence="1">
    <location>
        <begin position="1"/>
        <end position="46"/>
    </location>
</feature>
<gene>
    <name evidence="2" type="ORF">RUM43_000823</name>
</gene>
<dbReference type="Proteomes" id="UP001372834">
    <property type="component" value="Unassembled WGS sequence"/>
</dbReference>
<name>A0AAN8SF43_POLSC</name>
<dbReference type="AlphaFoldDB" id="A0AAN8SF43"/>
<proteinExistence type="predicted"/>
<evidence type="ECO:0000256" key="1">
    <source>
        <dbReference type="SAM" id="MobiDB-lite"/>
    </source>
</evidence>
<feature type="compositionally biased region" description="Acidic residues" evidence="1">
    <location>
        <begin position="47"/>
        <end position="67"/>
    </location>
</feature>
<accession>A0AAN8SF43</accession>
<comment type="caution">
    <text evidence="2">The sequence shown here is derived from an EMBL/GenBank/DDBJ whole genome shotgun (WGS) entry which is preliminary data.</text>
</comment>
<organism evidence="2 3">
    <name type="scientific">Polyplax serrata</name>
    <name type="common">Common mouse louse</name>
    <dbReference type="NCBI Taxonomy" id="468196"/>
    <lineage>
        <taxon>Eukaryota</taxon>
        <taxon>Metazoa</taxon>
        <taxon>Ecdysozoa</taxon>
        <taxon>Arthropoda</taxon>
        <taxon>Hexapoda</taxon>
        <taxon>Insecta</taxon>
        <taxon>Pterygota</taxon>
        <taxon>Neoptera</taxon>
        <taxon>Paraneoptera</taxon>
        <taxon>Psocodea</taxon>
        <taxon>Troctomorpha</taxon>
        <taxon>Phthiraptera</taxon>
        <taxon>Anoplura</taxon>
        <taxon>Polyplacidae</taxon>
        <taxon>Polyplax</taxon>
    </lineage>
</organism>
<protein>
    <submittedName>
        <fullName evidence="2">Uncharacterized protein</fullName>
    </submittedName>
</protein>
<sequence>MKEKVGRKEDSVLNNELEWKQAQRDSRKDVSEDFSHHIETSNKHEDNNDDDEHDNSNDDDDDDDDCESGTYSEQTAQAKWEQPKTSSASEGSIIFIISNWNNGLVTVSKGS</sequence>
<feature type="region of interest" description="Disordered" evidence="1">
    <location>
        <begin position="1"/>
        <end position="89"/>
    </location>
</feature>
<reference evidence="2 3" key="1">
    <citation type="submission" date="2023-10" db="EMBL/GenBank/DDBJ databases">
        <title>Genomes of two closely related lineages of the louse Polyplax serrata with different host specificities.</title>
        <authorList>
            <person name="Martinu J."/>
            <person name="Tarabai H."/>
            <person name="Stefka J."/>
            <person name="Hypsa V."/>
        </authorList>
    </citation>
    <scope>NUCLEOTIDE SEQUENCE [LARGE SCALE GENOMIC DNA]</scope>
    <source>
        <strain evidence="2">HR10_N</strain>
    </source>
</reference>
<feature type="compositionally biased region" description="Polar residues" evidence="1">
    <location>
        <begin position="69"/>
        <end position="89"/>
    </location>
</feature>
<evidence type="ECO:0000313" key="2">
    <source>
        <dbReference type="EMBL" id="KAK6644556.1"/>
    </source>
</evidence>
<evidence type="ECO:0000313" key="3">
    <source>
        <dbReference type="Proteomes" id="UP001372834"/>
    </source>
</evidence>
<dbReference type="EMBL" id="JAWJWE010000001">
    <property type="protein sequence ID" value="KAK6644556.1"/>
    <property type="molecule type" value="Genomic_DNA"/>
</dbReference>